<dbReference type="InterPro" id="IPR050437">
    <property type="entry name" value="Ribos_protein_bS1-like"/>
</dbReference>
<dbReference type="InterPro" id="IPR035104">
    <property type="entry name" value="Ribosomal_protein_S1-like"/>
</dbReference>
<organism evidence="5 6">
    <name type="scientific">Candidatus Blackburnbacteria bacterium RIFCSPHIGHO2_12_FULL_41_13b</name>
    <dbReference type="NCBI Taxonomy" id="1797517"/>
    <lineage>
        <taxon>Bacteria</taxon>
        <taxon>Candidatus Blackburniibacteriota</taxon>
    </lineage>
</organism>
<dbReference type="CDD" id="cd04465">
    <property type="entry name" value="S1_RPS1_repeat_ec2_hs2"/>
    <property type="match status" value="1"/>
</dbReference>
<keyword evidence="2" id="KW-0689">Ribosomal protein</keyword>
<accession>A0A1G1V6N2</accession>
<feature type="domain" description="S1 motif" evidence="4">
    <location>
        <begin position="18"/>
        <end position="85"/>
    </location>
</feature>
<dbReference type="SUPFAM" id="SSF50249">
    <property type="entry name" value="Nucleic acid-binding proteins"/>
    <property type="match status" value="4"/>
</dbReference>
<evidence type="ECO:0000313" key="5">
    <source>
        <dbReference type="EMBL" id="OGY11046.1"/>
    </source>
</evidence>
<dbReference type="GO" id="GO:0003729">
    <property type="term" value="F:mRNA binding"/>
    <property type="evidence" value="ECO:0007669"/>
    <property type="project" value="TreeGrafter"/>
</dbReference>
<dbReference type="GO" id="GO:1990904">
    <property type="term" value="C:ribonucleoprotein complex"/>
    <property type="evidence" value="ECO:0007669"/>
    <property type="project" value="UniProtKB-KW"/>
</dbReference>
<dbReference type="PANTHER" id="PTHR10724:SF7">
    <property type="entry name" value="SMALL RIBOSOMAL SUBUNIT PROTEIN BS1C"/>
    <property type="match status" value="1"/>
</dbReference>
<evidence type="ECO:0000256" key="3">
    <source>
        <dbReference type="ARBA" id="ARBA00023274"/>
    </source>
</evidence>
<dbReference type="Proteomes" id="UP000178272">
    <property type="component" value="Unassembled WGS sequence"/>
</dbReference>
<evidence type="ECO:0000259" key="4">
    <source>
        <dbReference type="PROSITE" id="PS50126"/>
    </source>
</evidence>
<dbReference type="PROSITE" id="PS50126">
    <property type="entry name" value="S1"/>
    <property type="match status" value="4"/>
</dbReference>
<dbReference type="InterPro" id="IPR003029">
    <property type="entry name" value="S1_domain"/>
</dbReference>
<dbReference type="PANTHER" id="PTHR10724">
    <property type="entry name" value="30S RIBOSOMAL PROTEIN S1"/>
    <property type="match status" value="1"/>
</dbReference>
<evidence type="ECO:0000313" key="6">
    <source>
        <dbReference type="Proteomes" id="UP000178272"/>
    </source>
</evidence>
<dbReference type="PRINTS" id="PR00681">
    <property type="entry name" value="RIBOSOMALS1"/>
</dbReference>
<dbReference type="GO" id="GO:0003735">
    <property type="term" value="F:structural constituent of ribosome"/>
    <property type="evidence" value="ECO:0007669"/>
    <property type="project" value="TreeGrafter"/>
</dbReference>
<proteinExistence type="inferred from homology"/>
<dbReference type="GO" id="GO:0005840">
    <property type="term" value="C:ribosome"/>
    <property type="evidence" value="ECO:0007669"/>
    <property type="project" value="UniProtKB-KW"/>
</dbReference>
<keyword evidence="3" id="KW-0687">Ribonucleoprotein</keyword>
<dbReference type="EMBL" id="MHCA01000045">
    <property type="protein sequence ID" value="OGY11046.1"/>
    <property type="molecule type" value="Genomic_DNA"/>
</dbReference>
<comment type="similarity">
    <text evidence="1">Belongs to the bacterial ribosomal protein bS1 family.</text>
</comment>
<dbReference type="InterPro" id="IPR012340">
    <property type="entry name" value="NA-bd_OB-fold"/>
</dbReference>
<dbReference type="SMART" id="SM00316">
    <property type="entry name" value="S1"/>
    <property type="match status" value="4"/>
</dbReference>
<dbReference type="GO" id="GO:0006412">
    <property type="term" value="P:translation"/>
    <property type="evidence" value="ECO:0007669"/>
    <property type="project" value="TreeGrafter"/>
</dbReference>
<dbReference type="AlphaFoldDB" id="A0A1G1V6N2"/>
<feature type="domain" description="S1 motif" evidence="4">
    <location>
        <begin position="285"/>
        <end position="348"/>
    </location>
</feature>
<protein>
    <recommendedName>
        <fullName evidence="4">S1 motif domain-containing protein</fullName>
    </recommendedName>
</protein>
<dbReference type="STRING" id="1797517.A3F61_00315"/>
<feature type="domain" description="S1 motif" evidence="4">
    <location>
        <begin position="103"/>
        <end position="169"/>
    </location>
</feature>
<feature type="domain" description="S1 motif" evidence="4">
    <location>
        <begin position="190"/>
        <end position="267"/>
    </location>
</feature>
<dbReference type="Gene3D" id="2.40.50.140">
    <property type="entry name" value="Nucleic acid-binding proteins"/>
    <property type="match status" value="4"/>
</dbReference>
<comment type="caution">
    <text evidence="5">The sequence shown here is derived from an EMBL/GenBank/DDBJ whole genome shotgun (WGS) entry which is preliminary data.</text>
</comment>
<gene>
    <name evidence="5" type="ORF">A3F61_00315</name>
</gene>
<reference evidence="5 6" key="1">
    <citation type="journal article" date="2016" name="Nat. Commun.">
        <title>Thousands of microbial genomes shed light on interconnected biogeochemical processes in an aquifer system.</title>
        <authorList>
            <person name="Anantharaman K."/>
            <person name="Brown C.T."/>
            <person name="Hug L.A."/>
            <person name="Sharon I."/>
            <person name="Castelle C.J."/>
            <person name="Probst A.J."/>
            <person name="Thomas B.C."/>
            <person name="Singh A."/>
            <person name="Wilkins M.J."/>
            <person name="Karaoz U."/>
            <person name="Brodie E.L."/>
            <person name="Williams K.H."/>
            <person name="Hubbard S.S."/>
            <person name="Banfield J.F."/>
        </authorList>
    </citation>
    <scope>NUCLEOTIDE SEQUENCE [LARGE SCALE GENOMIC DNA]</scope>
</reference>
<sequence length="357" mass="38369">MGQLLAQQQTKLQILTSGQVLDGRVLEIRNKVLILDVGAKSEGLVADREFENAASFISTLKTGDMVQAVVVVPETSSGQPLLSVGKAAAESGWKRLEQAFRDKAEVDVRVEGSSRGGLSVVFDGIYGFVPTSQTGSEIAKNPQVYTGKTIKVKVSEVNKAEERAVFSERAISEAGLVARQEEALKGIKEGEKFSGRVVGIVNFGVFVQILKNGVQLDGLVHLSEISWGKTPDPTKALSIGEKVEVVVIGTSSSSKGESTGRLALSVKRTQEDPWEKQVEKFTPDQQVVKGMITKMSDAGAFIEVAPGVEGLLRFNKIPDGASLKEGAQVDVFIEEIDRKNKKIALGMVLKAKPVGYK</sequence>
<evidence type="ECO:0000256" key="2">
    <source>
        <dbReference type="ARBA" id="ARBA00022980"/>
    </source>
</evidence>
<dbReference type="Pfam" id="PF00575">
    <property type="entry name" value="S1"/>
    <property type="match status" value="3"/>
</dbReference>
<name>A0A1G1V6N2_9BACT</name>
<evidence type="ECO:0000256" key="1">
    <source>
        <dbReference type="ARBA" id="ARBA00006767"/>
    </source>
</evidence>